<dbReference type="EMBL" id="JANQDX010000018">
    <property type="protein sequence ID" value="KAL0906974.1"/>
    <property type="molecule type" value="Genomic_DNA"/>
</dbReference>
<dbReference type="Proteomes" id="UP001552299">
    <property type="component" value="Unassembled WGS sequence"/>
</dbReference>
<dbReference type="AlphaFoldDB" id="A0ABD0U4E1"/>
<reference evidence="1 2" key="1">
    <citation type="journal article" date="2024" name="Plant Biotechnol. J.">
        <title>Dendrobium thyrsiflorum genome and its molecular insights into genes involved in important horticultural traits.</title>
        <authorList>
            <person name="Chen B."/>
            <person name="Wang J.Y."/>
            <person name="Zheng P.J."/>
            <person name="Li K.L."/>
            <person name="Liang Y.M."/>
            <person name="Chen X.F."/>
            <person name="Zhang C."/>
            <person name="Zhao X."/>
            <person name="He X."/>
            <person name="Zhang G.Q."/>
            <person name="Liu Z.J."/>
            <person name="Xu Q."/>
        </authorList>
    </citation>
    <scope>NUCLEOTIDE SEQUENCE [LARGE SCALE GENOMIC DNA]</scope>
    <source>
        <strain evidence="1">GZMU011</strain>
    </source>
</reference>
<organism evidence="1 2">
    <name type="scientific">Dendrobium thyrsiflorum</name>
    <name type="common">Pinecone-like raceme dendrobium</name>
    <name type="synonym">Orchid</name>
    <dbReference type="NCBI Taxonomy" id="117978"/>
    <lineage>
        <taxon>Eukaryota</taxon>
        <taxon>Viridiplantae</taxon>
        <taxon>Streptophyta</taxon>
        <taxon>Embryophyta</taxon>
        <taxon>Tracheophyta</taxon>
        <taxon>Spermatophyta</taxon>
        <taxon>Magnoliopsida</taxon>
        <taxon>Liliopsida</taxon>
        <taxon>Asparagales</taxon>
        <taxon>Orchidaceae</taxon>
        <taxon>Epidendroideae</taxon>
        <taxon>Malaxideae</taxon>
        <taxon>Dendrobiinae</taxon>
        <taxon>Dendrobium</taxon>
    </lineage>
</organism>
<gene>
    <name evidence="1" type="ORF">M5K25_025509</name>
</gene>
<dbReference type="Gene3D" id="1.10.600.10">
    <property type="entry name" value="Farnesyl Diphosphate Synthase"/>
    <property type="match status" value="1"/>
</dbReference>
<evidence type="ECO:0000313" key="1">
    <source>
        <dbReference type="EMBL" id="KAL0906974.1"/>
    </source>
</evidence>
<evidence type="ECO:0000313" key="2">
    <source>
        <dbReference type="Proteomes" id="UP001552299"/>
    </source>
</evidence>
<dbReference type="SUPFAM" id="SSF48576">
    <property type="entry name" value="Terpenoid synthases"/>
    <property type="match status" value="1"/>
</dbReference>
<dbReference type="InterPro" id="IPR008949">
    <property type="entry name" value="Isoprenoid_synthase_dom_sf"/>
</dbReference>
<protein>
    <submittedName>
        <fullName evidence="1">Uncharacterized protein</fullName>
    </submittedName>
</protein>
<comment type="caution">
    <text evidence="1">The sequence shown here is derived from an EMBL/GenBank/DDBJ whole genome shotgun (WGS) entry which is preliminary data.</text>
</comment>
<accession>A0ABD0U4E1</accession>
<keyword evidence="2" id="KW-1185">Reference proteome</keyword>
<name>A0ABD0U4E1_DENTH</name>
<proteinExistence type="predicted"/>
<sequence>MGTVAAGYRQDLRDGHYRFLPPPAPLRAAEIQRGDVPKSIQYHMKEKNISEIASRDSIKCLIRNYWKKLNKEHAISSNYVESFRKVLVDIPRTTQCFYQYGDGYGEPDRETMERIIGIIIKPISL</sequence>